<keyword evidence="3 8" id="KW-0812">Transmembrane</keyword>
<feature type="transmembrane region" description="Helical" evidence="8">
    <location>
        <begin position="258"/>
        <end position="279"/>
    </location>
</feature>
<dbReference type="PANTHER" id="PTHR43394">
    <property type="entry name" value="ATP-DEPENDENT PERMEASE MDL1, MITOCHONDRIAL"/>
    <property type="match status" value="1"/>
</dbReference>
<dbReference type="SUPFAM" id="SSF90123">
    <property type="entry name" value="ABC transporter transmembrane region"/>
    <property type="match status" value="1"/>
</dbReference>
<dbReference type="InterPro" id="IPR017871">
    <property type="entry name" value="ABC_transporter-like_CS"/>
</dbReference>
<gene>
    <name evidence="11" type="ORF">Q8852_02385</name>
</gene>
<feature type="domain" description="ABC transmembrane type-1" evidence="10">
    <location>
        <begin position="33"/>
        <end position="314"/>
    </location>
</feature>
<evidence type="ECO:0000256" key="5">
    <source>
        <dbReference type="ARBA" id="ARBA00022840"/>
    </source>
</evidence>
<comment type="subcellular location">
    <subcellularLocation>
        <location evidence="1">Cell membrane</location>
        <topology evidence="1">Multi-pass membrane protein</topology>
    </subcellularLocation>
</comment>
<dbReference type="InterPro" id="IPR011527">
    <property type="entry name" value="ABC1_TM_dom"/>
</dbReference>
<reference evidence="11" key="1">
    <citation type="submission" date="2023-08" db="EMBL/GenBank/DDBJ databases">
        <title>Complete genome sequence of Mycoplasma seminis 2200.</title>
        <authorList>
            <person name="Spergser J."/>
        </authorList>
    </citation>
    <scope>NUCLEOTIDE SEQUENCE [LARGE SCALE GENOMIC DNA]</scope>
    <source>
        <strain evidence="11">2200</strain>
    </source>
</reference>
<evidence type="ECO:0000256" key="6">
    <source>
        <dbReference type="ARBA" id="ARBA00022989"/>
    </source>
</evidence>
<evidence type="ECO:0000256" key="2">
    <source>
        <dbReference type="ARBA" id="ARBA00005417"/>
    </source>
</evidence>
<feature type="transmembrane region" description="Helical" evidence="8">
    <location>
        <begin position="29"/>
        <end position="52"/>
    </location>
</feature>
<accession>A0ABY9H9H8</accession>
<evidence type="ECO:0000256" key="3">
    <source>
        <dbReference type="ARBA" id="ARBA00022692"/>
    </source>
</evidence>
<dbReference type="Pfam" id="PF00664">
    <property type="entry name" value="ABC_membrane"/>
    <property type="match status" value="1"/>
</dbReference>
<dbReference type="RefSeq" id="WP_305937590.1">
    <property type="nucleotide sequence ID" value="NZ_CP132191.1"/>
</dbReference>
<dbReference type="InterPro" id="IPR036640">
    <property type="entry name" value="ABC1_TM_sf"/>
</dbReference>
<keyword evidence="4" id="KW-0547">Nucleotide-binding</keyword>
<dbReference type="Gene3D" id="1.20.1560.10">
    <property type="entry name" value="ABC transporter type 1, transmembrane domain"/>
    <property type="match status" value="1"/>
</dbReference>
<dbReference type="SMART" id="SM00382">
    <property type="entry name" value="AAA"/>
    <property type="match status" value="1"/>
</dbReference>
<keyword evidence="5 11" id="KW-0067">ATP-binding</keyword>
<evidence type="ECO:0000256" key="1">
    <source>
        <dbReference type="ARBA" id="ARBA00004651"/>
    </source>
</evidence>
<keyword evidence="6 8" id="KW-1133">Transmembrane helix</keyword>
<dbReference type="PROSITE" id="PS00211">
    <property type="entry name" value="ABC_TRANSPORTER_1"/>
    <property type="match status" value="1"/>
</dbReference>
<feature type="transmembrane region" description="Helical" evidence="8">
    <location>
        <begin position="149"/>
        <end position="165"/>
    </location>
</feature>
<dbReference type="PANTHER" id="PTHR43394:SF1">
    <property type="entry name" value="ATP-BINDING CASSETTE SUB-FAMILY B MEMBER 10, MITOCHONDRIAL"/>
    <property type="match status" value="1"/>
</dbReference>
<dbReference type="InterPro" id="IPR003439">
    <property type="entry name" value="ABC_transporter-like_ATP-bd"/>
</dbReference>
<feature type="transmembrane region" description="Helical" evidence="8">
    <location>
        <begin position="171"/>
        <end position="192"/>
    </location>
</feature>
<sequence length="605" mass="66875">MTKSKQAKITKKYKESLPSLFSLTKGARLYATASILLVIAEVIMQVFMPQIVGNVIDEGIAKANKQIVIQKGLILIGLALAALVSGILVAFTSAKASSIFARNMRNAIFEKVQEFSFNDIDKFSNGVILNRLNNDVNNIQMAFNMIIRAFVRLPFMFIAAIVFAIQESLKLSAIFLVSLPIIVLLFIAIWFSSYPKYKLLYKQYDAYNQKIQENLNGMRTIKSYVTEKLESDKVETLANQLKVTNTKVDKIVAWNNPVILGAIFMSVVALAGIGTNLFIDNSLQIGSIVAFGSYIWMISGSLMGIMNVLGMILMAIPSSKRVKEIIYHVPSITNSLEAIKQDLLGGIKFENVSFSYHGNNVLSLDNINLSIPAGASIGIIGETGSGKTTFTSLIARFYDPQIGNVYLDDTNIKHLDLTYTKSQIAQVFQESTLFKGTLRENICWGKQDASDEEIFAALKQANIYDYVMALPDGLNHPVSQKGQNFSGGQKQRLCIARALIKQPKILILDDATSAVDFKTEAQIKKAINNIKQCTKIIIAQKINTIKDCDQILVFENGEIANIGTHDELLNSSEFYAELAKAQQSVGGIDEILSSNESYKELSENI</sequence>
<keyword evidence="7 8" id="KW-0472">Membrane</keyword>
<keyword evidence="12" id="KW-1185">Reference proteome</keyword>
<feature type="transmembrane region" description="Helical" evidence="8">
    <location>
        <begin position="291"/>
        <end position="316"/>
    </location>
</feature>
<protein>
    <submittedName>
        <fullName evidence="11">ABC transporter ATP-binding protein</fullName>
    </submittedName>
</protein>
<evidence type="ECO:0000313" key="11">
    <source>
        <dbReference type="EMBL" id="WLP85151.1"/>
    </source>
</evidence>
<dbReference type="Pfam" id="PF00005">
    <property type="entry name" value="ABC_tran"/>
    <property type="match status" value="1"/>
</dbReference>
<organism evidence="11 12">
    <name type="scientific">Mycoplasma seminis</name>
    <dbReference type="NCBI Taxonomy" id="512749"/>
    <lineage>
        <taxon>Bacteria</taxon>
        <taxon>Bacillati</taxon>
        <taxon>Mycoplasmatota</taxon>
        <taxon>Mollicutes</taxon>
        <taxon>Mycoplasmataceae</taxon>
        <taxon>Mycoplasma</taxon>
    </lineage>
</organism>
<evidence type="ECO:0000256" key="8">
    <source>
        <dbReference type="SAM" id="Phobius"/>
    </source>
</evidence>
<dbReference type="PROSITE" id="PS50929">
    <property type="entry name" value="ABC_TM1F"/>
    <property type="match status" value="1"/>
</dbReference>
<evidence type="ECO:0000313" key="12">
    <source>
        <dbReference type="Proteomes" id="UP001237011"/>
    </source>
</evidence>
<dbReference type="CDD" id="cd18548">
    <property type="entry name" value="ABC_6TM_Tm287_like"/>
    <property type="match status" value="1"/>
</dbReference>
<name>A0ABY9H9H8_9MOLU</name>
<dbReference type="GO" id="GO:0016787">
    <property type="term" value="F:hydrolase activity"/>
    <property type="evidence" value="ECO:0007669"/>
    <property type="project" value="UniProtKB-KW"/>
</dbReference>
<evidence type="ECO:0000259" key="10">
    <source>
        <dbReference type="PROSITE" id="PS50929"/>
    </source>
</evidence>
<dbReference type="EMBL" id="CP132191">
    <property type="protein sequence ID" value="WLP85151.1"/>
    <property type="molecule type" value="Genomic_DNA"/>
</dbReference>
<feature type="domain" description="ABC transporter" evidence="9">
    <location>
        <begin position="347"/>
        <end position="581"/>
    </location>
</feature>
<dbReference type="Proteomes" id="UP001237011">
    <property type="component" value="Chromosome"/>
</dbReference>
<dbReference type="InterPro" id="IPR003593">
    <property type="entry name" value="AAA+_ATPase"/>
</dbReference>
<proteinExistence type="inferred from homology"/>
<dbReference type="InterPro" id="IPR039421">
    <property type="entry name" value="Type_1_exporter"/>
</dbReference>
<evidence type="ECO:0000256" key="4">
    <source>
        <dbReference type="ARBA" id="ARBA00022741"/>
    </source>
</evidence>
<evidence type="ECO:0000256" key="7">
    <source>
        <dbReference type="ARBA" id="ARBA00023136"/>
    </source>
</evidence>
<dbReference type="GO" id="GO:0005524">
    <property type="term" value="F:ATP binding"/>
    <property type="evidence" value="ECO:0007669"/>
    <property type="project" value="UniProtKB-KW"/>
</dbReference>
<dbReference type="InterPro" id="IPR027417">
    <property type="entry name" value="P-loop_NTPase"/>
</dbReference>
<evidence type="ECO:0000259" key="9">
    <source>
        <dbReference type="PROSITE" id="PS50893"/>
    </source>
</evidence>
<comment type="similarity">
    <text evidence="2">Belongs to the ABC transporter superfamily.</text>
</comment>
<dbReference type="SUPFAM" id="SSF52540">
    <property type="entry name" value="P-loop containing nucleoside triphosphate hydrolases"/>
    <property type="match status" value="1"/>
</dbReference>
<dbReference type="Gene3D" id="3.40.50.300">
    <property type="entry name" value="P-loop containing nucleotide triphosphate hydrolases"/>
    <property type="match status" value="1"/>
</dbReference>
<dbReference type="PROSITE" id="PS50893">
    <property type="entry name" value="ABC_TRANSPORTER_2"/>
    <property type="match status" value="1"/>
</dbReference>
<feature type="transmembrane region" description="Helical" evidence="8">
    <location>
        <begin position="72"/>
        <end position="94"/>
    </location>
</feature>